<gene>
    <name evidence="1" type="ORF">GNI_202500</name>
</gene>
<proteinExistence type="predicted"/>
<dbReference type="RefSeq" id="XP_011133757.1">
    <property type="nucleotide sequence ID" value="XM_011135455.1"/>
</dbReference>
<dbReference type="Gene3D" id="2.40.70.10">
    <property type="entry name" value="Acid Proteases"/>
    <property type="match status" value="1"/>
</dbReference>
<dbReference type="GO" id="GO:0008233">
    <property type="term" value="F:peptidase activity"/>
    <property type="evidence" value="ECO:0007669"/>
    <property type="project" value="UniProtKB-KW"/>
</dbReference>
<evidence type="ECO:0000313" key="2">
    <source>
        <dbReference type="Proteomes" id="UP000019763"/>
    </source>
</evidence>
<sequence length="303" mass="33806">MKISNRPKVDLGGIRSQFDKFKSLEILEKAKTNLPPSITTRKPSGDGMEYVTSPNPLIHKEDETFSSLLNYEESIFEVEATIPPSLPLRACAIMLPSKAIRYSCNLVFLSFWNNNQEFIGIIDSGAQINLISKALSAKMNYKLTPSPYTRFQGVNGTTTLVLFWIQAFLVLGNGSQIPTTFAVVENISSTLLILGLPFLVEPAATCNFKRLSFTNYNGVIRLIQGPSKISVRTIQKLALCSEEDQTVSNVLQHVLDISARGAMTQLLLKYTDLWKNKKRGVVATIKHEILLTTTDRSKQNAYR</sequence>
<dbReference type="OrthoDB" id="5535068at2759"/>
<reference evidence="1" key="1">
    <citation type="submission" date="2013-12" db="EMBL/GenBank/DDBJ databases">
        <authorList>
            <person name="Omoto C.K."/>
            <person name="Sibley D."/>
            <person name="Venepally P."/>
            <person name="Hadjithomas M."/>
            <person name="Karamycheva S."/>
            <person name="Brunk B."/>
            <person name="Roos D."/>
            <person name="Caler E."/>
            <person name="Lorenzi H."/>
        </authorList>
    </citation>
    <scope>NUCLEOTIDE SEQUENCE</scope>
</reference>
<dbReference type="Proteomes" id="UP000019763">
    <property type="component" value="Unassembled WGS sequence"/>
</dbReference>
<dbReference type="SUPFAM" id="SSF50630">
    <property type="entry name" value="Acid proteases"/>
    <property type="match status" value="1"/>
</dbReference>
<dbReference type="Pfam" id="PF13650">
    <property type="entry name" value="Asp_protease_2"/>
    <property type="match status" value="1"/>
</dbReference>
<keyword evidence="2" id="KW-1185">Reference proteome</keyword>
<comment type="caution">
    <text evidence="1">The sequence shown here is derived from an EMBL/GenBank/DDBJ whole genome shotgun (WGS) entry which is preliminary data.</text>
</comment>
<evidence type="ECO:0000313" key="1">
    <source>
        <dbReference type="EMBL" id="EZG42971.1"/>
    </source>
</evidence>
<accession>A0A023AW62</accession>
<name>A0A023AW62_GRENI</name>
<protein>
    <submittedName>
        <fullName evidence="1">Aspartyl protease</fullName>
    </submittedName>
</protein>
<organism evidence="1 2">
    <name type="scientific">Gregarina niphandrodes</name>
    <name type="common">Septate eugregarine</name>
    <dbReference type="NCBI Taxonomy" id="110365"/>
    <lineage>
        <taxon>Eukaryota</taxon>
        <taxon>Sar</taxon>
        <taxon>Alveolata</taxon>
        <taxon>Apicomplexa</taxon>
        <taxon>Conoidasida</taxon>
        <taxon>Gregarinasina</taxon>
        <taxon>Eugregarinorida</taxon>
        <taxon>Gregarinidae</taxon>
        <taxon>Gregarina</taxon>
    </lineage>
</organism>
<keyword evidence="1" id="KW-0378">Hydrolase</keyword>
<keyword evidence="1" id="KW-0645">Protease</keyword>
<dbReference type="CDD" id="cd00303">
    <property type="entry name" value="retropepsin_like"/>
    <property type="match status" value="1"/>
</dbReference>
<dbReference type="GO" id="GO:0006508">
    <property type="term" value="P:proteolysis"/>
    <property type="evidence" value="ECO:0007669"/>
    <property type="project" value="UniProtKB-KW"/>
</dbReference>
<dbReference type="EMBL" id="AFNH02001569">
    <property type="protein sequence ID" value="EZG42971.1"/>
    <property type="molecule type" value="Genomic_DNA"/>
</dbReference>
<dbReference type="GeneID" id="22916400"/>
<dbReference type="AlphaFoldDB" id="A0A023AW62"/>
<dbReference type="VEuPathDB" id="CryptoDB:GNI_202500"/>
<dbReference type="InterPro" id="IPR021109">
    <property type="entry name" value="Peptidase_aspartic_dom_sf"/>
</dbReference>